<organism evidence="1 2">
    <name type="scientific">Ficus carica</name>
    <name type="common">Common fig</name>
    <dbReference type="NCBI Taxonomy" id="3494"/>
    <lineage>
        <taxon>Eukaryota</taxon>
        <taxon>Viridiplantae</taxon>
        <taxon>Streptophyta</taxon>
        <taxon>Embryophyta</taxon>
        <taxon>Tracheophyta</taxon>
        <taxon>Spermatophyta</taxon>
        <taxon>Magnoliopsida</taxon>
        <taxon>eudicotyledons</taxon>
        <taxon>Gunneridae</taxon>
        <taxon>Pentapetalae</taxon>
        <taxon>rosids</taxon>
        <taxon>fabids</taxon>
        <taxon>Rosales</taxon>
        <taxon>Moraceae</taxon>
        <taxon>Ficeae</taxon>
        <taxon>Ficus</taxon>
    </lineage>
</organism>
<dbReference type="EMBL" id="BTGU01000122">
    <property type="protein sequence ID" value="GMN62057.1"/>
    <property type="molecule type" value="Genomic_DNA"/>
</dbReference>
<keyword evidence="2" id="KW-1185">Reference proteome</keyword>
<dbReference type="AlphaFoldDB" id="A0AA88DUA6"/>
<reference evidence="1" key="1">
    <citation type="submission" date="2023-07" db="EMBL/GenBank/DDBJ databases">
        <title>draft genome sequence of fig (Ficus carica).</title>
        <authorList>
            <person name="Takahashi T."/>
            <person name="Nishimura K."/>
        </authorList>
    </citation>
    <scope>NUCLEOTIDE SEQUENCE</scope>
</reference>
<sequence length="48" mass="5100">MLSVNIIENGECKAEPAPPVSSIHEIYAERAELDAMKTTSPDIGSVAN</sequence>
<evidence type="ECO:0000313" key="2">
    <source>
        <dbReference type="Proteomes" id="UP001187192"/>
    </source>
</evidence>
<protein>
    <submittedName>
        <fullName evidence="1">Uncharacterized protein</fullName>
    </submittedName>
</protein>
<gene>
    <name evidence="1" type="ORF">TIFTF001_031140</name>
</gene>
<comment type="caution">
    <text evidence="1">The sequence shown here is derived from an EMBL/GenBank/DDBJ whole genome shotgun (WGS) entry which is preliminary data.</text>
</comment>
<proteinExistence type="predicted"/>
<accession>A0AA88DUA6</accession>
<name>A0AA88DUA6_FICCA</name>
<dbReference type="Proteomes" id="UP001187192">
    <property type="component" value="Unassembled WGS sequence"/>
</dbReference>
<feature type="non-terminal residue" evidence="1">
    <location>
        <position position="48"/>
    </location>
</feature>
<evidence type="ECO:0000313" key="1">
    <source>
        <dbReference type="EMBL" id="GMN62057.1"/>
    </source>
</evidence>